<dbReference type="Proteomes" id="UP000186228">
    <property type="component" value="Unassembled WGS sequence"/>
</dbReference>
<name>A0A1C3VW79_9HYPH</name>
<dbReference type="RefSeq" id="WP_075855452.1">
    <property type="nucleotide sequence ID" value="NZ_FMAC01000008.1"/>
</dbReference>
<dbReference type="Pfam" id="PF04828">
    <property type="entry name" value="GFA"/>
    <property type="match status" value="1"/>
</dbReference>
<gene>
    <name evidence="5" type="ORF">GA0061100_108270</name>
</gene>
<dbReference type="PROSITE" id="PS51891">
    <property type="entry name" value="CENP_V_GFA"/>
    <property type="match status" value="1"/>
</dbReference>
<evidence type="ECO:0000313" key="5">
    <source>
        <dbReference type="EMBL" id="SCB32020.1"/>
    </source>
</evidence>
<dbReference type="Gene3D" id="2.170.150.70">
    <property type="match status" value="1"/>
</dbReference>
<dbReference type="InterPro" id="IPR011057">
    <property type="entry name" value="Mss4-like_sf"/>
</dbReference>
<feature type="domain" description="CENP-V/GFA" evidence="4">
    <location>
        <begin position="5"/>
        <end position="130"/>
    </location>
</feature>
<evidence type="ECO:0000259" key="4">
    <source>
        <dbReference type="PROSITE" id="PS51891"/>
    </source>
</evidence>
<protein>
    <submittedName>
        <fullName evidence="5">Uncharacterized conserved protein</fullName>
    </submittedName>
</protein>
<reference evidence="6" key="1">
    <citation type="submission" date="2016-08" db="EMBL/GenBank/DDBJ databases">
        <authorList>
            <person name="Varghese N."/>
            <person name="Submissions Spin"/>
        </authorList>
    </citation>
    <scope>NUCLEOTIDE SEQUENCE [LARGE SCALE GENOMIC DNA]</scope>
    <source>
        <strain evidence="6">CCBAU 57015</strain>
    </source>
</reference>
<evidence type="ECO:0000313" key="6">
    <source>
        <dbReference type="Proteomes" id="UP000186228"/>
    </source>
</evidence>
<organism evidence="5 6">
    <name type="scientific">Rhizobium hainanense</name>
    <dbReference type="NCBI Taxonomy" id="52131"/>
    <lineage>
        <taxon>Bacteria</taxon>
        <taxon>Pseudomonadati</taxon>
        <taxon>Pseudomonadota</taxon>
        <taxon>Alphaproteobacteria</taxon>
        <taxon>Hyphomicrobiales</taxon>
        <taxon>Rhizobiaceae</taxon>
        <taxon>Rhizobium/Agrobacterium group</taxon>
        <taxon>Rhizobium</taxon>
    </lineage>
</organism>
<evidence type="ECO:0000256" key="3">
    <source>
        <dbReference type="ARBA" id="ARBA00022833"/>
    </source>
</evidence>
<dbReference type="PANTHER" id="PTHR28620:SF1">
    <property type="entry name" value="CENP-V_GFA DOMAIN-CONTAINING PROTEIN"/>
    <property type="match status" value="1"/>
</dbReference>
<keyword evidence="2" id="KW-0479">Metal-binding</keyword>
<dbReference type="GO" id="GO:0046872">
    <property type="term" value="F:metal ion binding"/>
    <property type="evidence" value="ECO:0007669"/>
    <property type="project" value="UniProtKB-KW"/>
</dbReference>
<comment type="similarity">
    <text evidence="1">Belongs to the Gfa family.</text>
</comment>
<evidence type="ECO:0000256" key="1">
    <source>
        <dbReference type="ARBA" id="ARBA00005495"/>
    </source>
</evidence>
<dbReference type="PANTHER" id="PTHR28620">
    <property type="entry name" value="CENTROMERE PROTEIN V"/>
    <property type="match status" value="1"/>
</dbReference>
<proteinExistence type="inferred from homology"/>
<keyword evidence="3" id="KW-0862">Zinc</keyword>
<keyword evidence="6" id="KW-1185">Reference proteome</keyword>
<sequence>MKKTYHGSCHCGAVAYEADLDLQGGTFKCNCSICKKKRNWLAVATPADFRLTSGEGSIGEYQFGPRILHHLFCKSCGISSFNWGENPALGGKFYAISVSCLDDTTDEELASLPVGYFDGRDDRFDHAPEETRYL</sequence>
<dbReference type="SUPFAM" id="SSF51316">
    <property type="entry name" value="Mss4-like"/>
    <property type="match status" value="1"/>
</dbReference>
<dbReference type="GO" id="GO:0016846">
    <property type="term" value="F:carbon-sulfur lyase activity"/>
    <property type="evidence" value="ECO:0007669"/>
    <property type="project" value="InterPro"/>
</dbReference>
<dbReference type="OrthoDB" id="9805575at2"/>
<dbReference type="AlphaFoldDB" id="A0A1C3VW79"/>
<dbReference type="InterPro" id="IPR052355">
    <property type="entry name" value="CENP-V-like"/>
</dbReference>
<dbReference type="InterPro" id="IPR006913">
    <property type="entry name" value="CENP-V/GFA"/>
</dbReference>
<dbReference type="STRING" id="52131.GA0061100_108270"/>
<evidence type="ECO:0000256" key="2">
    <source>
        <dbReference type="ARBA" id="ARBA00022723"/>
    </source>
</evidence>
<dbReference type="EMBL" id="FMAC01000008">
    <property type="protein sequence ID" value="SCB32020.1"/>
    <property type="molecule type" value="Genomic_DNA"/>
</dbReference>
<accession>A0A1C3VW79</accession>